<feature type="coiled-coil region" evidence="1">
    <location>
        <begin position="92"/>
        <end position="126"/>
    </location>
</feature>
<dbReference type="Proteomes" id="UP001154015">
    <property type="component" value="Unassembled WGS sequence"/>
</dbReference>
<proteinExistence type="predicted"/>
<sequence length="468" mass="52750">MTEPEGDLPMIRQFRDWIQKSPSESDPERSRFFTEGVIVLDTNILLSLYEYTPAARQQILDALRNVQSLLWLPHQVGLEFFQNRHRVITGRKRALEESQRALRNKISEAKQALKEARSQTQKMLIRYAQDTEASSRLEKQISDKVISDLLSDLSSTLESQASRLREYDISVSPSSDGDTVLTQVAALFKDQIASPPAPEVTRRRVEDASLYRFPNLIPPGFKDAGKGTALASSGDFLLWEETISHMADSESRSHLLFVSNDTKEDWYQPSGEGRNEPRPWPYLKTEMRMRAGAELRIETPGAFYRGINHFLHAEITETTYAEIDRAAAGATPASITEAAAIRTPPPPDLVTAALDAAGLEDALVYTITATAHRSLFLWWLIGATAQLERRPLIDDEPDVLFMPATRQTAQPDPNWLPGIRLHLGEWPYRSSSWIAPWFVDTLNASSVRDRKILQGLAAQQLAFRPRDV</sequence>
<evidence type="ECO:0000259" key="2">
    <source>
        <dbReference type="Pfam" id="PF18476"/>
    </source>
</evidence>
<evidence type="ECO:0000256" key="1">
    <source>
        <dbReference type="SAM" id="Coils"/>
    </source>
</evidence>
<keyword evidence="4" id="KW-1185">Reference proteome</keyword>
<dbReference type="Pfam" id="PF18476">
    <property type="entry name" value="PIN_8"/>
    <property type="match status" value="1"/>
</dbReference>
<feature type="domain" description="PIN like" evidence="2">
    <location>
        <begin position="37"/>
        <end position="279"/>
    </location>
</feature>
<accession>A0ABM9GWA0</accession>
<evidence type="ECO:0000313" key="3">
    <source>
        <dbReference type="EMBL" id="CAH9415412.1"/>
    </source>
</evidence>
<protein>
    <recommendedName>
        <fullName evidence="2">PIN like domain-containing protein</fullName>
    </recommendedName>
</protein>
<comment type="caution">
    <text evidence="3">The sequence shown here is derived from an EMBL/GenBank/DDBJ whole genome shotgun (WGS) entry which is preliminary data.</text>
</comment>
<gene>
    <name evidence="3" type="ORF">SGL43_02428</name>
</gene>
<organism evidence="3 4">
    <name type="scientific">Streptomyces globisporus</name>
    <dbReference type="NCBI Taxonomy" id="1908"/>
    <lineage>
        <taxon>Bacteria</taxon>
        <taxon>Bacillati</taxon>
        <taxon>Actinomycetota</taxon>
        <taxon>Actinomycetes</taxon>
        <taxon>Kitasatosporales</taxon>
        <taxon>Streptomycetaceae</taxon>
        <taxon>Streptomyces</taxon>
    </lineage>
</organism>
<dbReference type="RefSeq" id="WP_097892418.1">
    <property type="nucleotide sequence ID" value="NZ_CAKXYP010000006.1"/>
</dbReference>
<reference evidence="3" key="1">
    <citation type="submission" date="2022-03" db="EMBL/GenBank/DDBJ databases">
        <authorList>
            <person name="Leyn A S."/>
        </authorList>
    </citation>
    <scope>NUCLEOTIDE SEQUENCE</scope>
    <source>
        <strain evidence="3">Streptomyces globisporus 4-3</strain>
    </source>
</reference>
<evidence type="ECO:0000313" key="4">
    <source>
        <dbReference type="Proteomes" id="UP001154015"/>
    </source>
</evidence>
<dbReference type="EMBL" id="CAKXYP010000006">
    <property type="protein sequence ID" value="CAH9415412.1"/>
    <property type="molecule type" value="Genomic_DNA"/>
</dbReference>
<keyword evidence="1" id="KW-0175">Coiled coil</keyword>
<dbReference type="InterPro" id="IPR041578">
    <property type="entry name" value="PIN_8"/>
</dbReference>
<name>A0ABM9GWA0_STRGL</name>